<evidence type="ECO:0000256" key="1">
    <source>
        <dbReference type="ARBA" id="ARBA00004141"/>
    </source>
</evidence>
<proteinExistence type="predicted"/>
<keyword evidence="3 5" id="KW-1133">Transmembrane helix</keyword>
<organism evidence="7">
    <name type="scientific">marine metagenome</name>
    <dbReference type="NCBI Taxonomy" id="408172"/>
    <lineage>
        <taxon>unclassified sequences</taxon>
        <taxon>metagenomes</taxon>
        <taxon>ecological metagenomes</taxon>
    </lineage>
</organism>
<name>A0A382WL60_9ZZZZ</name>
<evidence type="ECO:0000256" key="4">
    <source>
        <dbReference type="ARBA" id="ARBA00023136"/>
    </source>
</evidence>
<protein>
    <recommendedName>
        <fullName evidence="6">NADH:quinone oxidoreductase/Mrp antiporter transmembrane domain-containing protein</fullName>
    </recommendedName>
</protein>
<sequence>AAMFIAIFSFNYLADLDDQKEEYYLLLGIATIGSVVMVSTNHFAGVVLGLETLSMSLYGMIAYPVRSKESTNHSLEASIKYLVLSAAASALMLFGMALIYTQTGSLAFSSLTNTESVISDNYTIAALLLFSAGIFFKLSLAPFHIWTPDVYEGSPLPSATYLATVGKVAMFVVLLRFVEISHALSFESVVTVFSLIAIVSIMIGNLLALMQDNLKRILAYSSIAHMGYLLIAVIASFFANGTVSIEAVTFYLLAYITMTLGAFGVVSIVSTSRNELG</sequence>
<accession>A0A382WL60</accession>
<comment type="subcellular location">
    <subcellularLocation>
        <location evidence="1">Membrane</location>
        <topology evidence="1">Multi-pass membrane protein</topology>
    </subcellularLocation>
</comment>
<evidence type="ECO:0000313" key="7">
    <source>
        <dbReference type="EMBL" id="SVD59350.1"/>
    </source>
</evidence>
<feature type="non-terminal residue" evidence="7">
    <location>
        <position position="1"/>
    </location>
</feature>
<feature type="transmembrane region" description="Helical" evidence="5">
    <location>
        <begin position="158"/>
        <end position="178"/>
    </location>
</feature>
<dbReference type="PANTHER" id="PTHR22773">
    <property type="entry name" value="NADH DEHYDROGENASE"/>
    <property type="match status" value="1"/>
</dbReference>
<feature type="domain" description="NADH:quinone oxidoreductase/Mrp antiporter transmembrane" evidence="6">
    <location>
        <begin position="42"/>
        <end position="273"/>
    </location>
</feature>
<evidence type="ECO:0000259" key="6">
    <source>
        <dbReference type="Pfam" id="PF00361"/>
    </source>
</evidence>
<dbReference type="AlphaFoldDB" id="A0A382WL60"/>
<keyword evidence="2 5" id="KW-0812">Transmembrane</keyword>
<feature type="transmembrane region" description="Helical" evidence="5">
    <location>
        <begin position="122"/>
        <end position="146"/>
    </location>
</feature>
<feature type="transmembrane region" description="Helical" evidence="5">
    <location>
        <begin position="250"/>
        <end position="269"/>
    </location>
</feature>
<feature type="transmembrane region" description="Helical" evidence="5">
    <location>
        <begin position="217"/>
        <end position="238"/>
    </location>
</feature>
<evidence type="ECO:0000256" key="3">
    <source>
        <dbReference type="ARBA" id="ARBA00022989"/>
    </source>
</evidence>
<dbReference type="GO" id="GO:0016020">
    <property type="term" value="C:membrane"/>
    <property type="evidence" value="ECO:0007669"/>
    <property type="project" value="UniProtKB-SubCell"/>
</dbReference>
<dbReference type="EMBL" id="UINC01160605">
    <property type="protein sequence ID" value="SVD59350.1"/>
    <property type="molecule type" value="Genomic_DNA"/>
</dbReference>
<dbReference type="Pfam" id="PF00361">
    <property type="entry name" value="Proton_antipo_M"/>
    <property type="match status" value="1"/>
</dbReference>
<gene>
    <name evidence="7" type="ORF">METZ01_LOCUS412204</name>
</gene>
<feature type="transmembrane region" description="Helical" evidence="5">
    <location>
        <begin position="190"/>
        <end position="210"/>
    </location>
</feature>
<feature type="transmembrane region" description="Helical" evidence="5">
    <location>
        <begin position="23"/>
        <end position="50"/>
    </location>
</feature>
<feature type="non-terminal residue" evidence="7">
    <location>
        <position position="277"/>
    </location>
</feature>
<keyword evidence="4 5" id="KW-0472">Membrane</keyword>
<reference evidence="7" key="1">
    <citation type="submission" date="2018-05" db="EMBL/GenBank/DDBJ databases">
        <authorList>
            <person name="Lanie J.A."/>
            <person name="Ng W.-L."/>
            <person name="Kazmierczak K.M."/>
            <person name="Andrzejewski T.M."/>
            <person name="Davidsen T.M."/>
            <person name="Wayne K.J."/>
            <person name="Tettelin H."/>
            <person name="Glass J.I."/>
            <person name="Rusch D."/>
            <person name="Podicherti R."/>
            <person name="Tsui H.-C.T."/>
            <person name="Winkler M.E."/>
        </authorList>
    </citation>
    <scope>NUCLEOTIDE SEQUENCE</scope>
</reference>
<evidence type="ECO:0000256" key="2">
    <source>
        <dbReference type="ARBA" id="ARBA00022692"/>
    </source>
</evidence>
<feature type="transmembrane region" description="Helical" evidence="5">
    <location>
        <begin position="81"/>
        <end position="102"/>
    </location>
</feature>
<evidence type="ECO:0000256" key="5">
    <source>
        <dbReference type="SAM" id="Phobius"/>
    </source>
</evidence>
<dbReference type="InterPro" id="IPR001750">
    <property type="entry name" value="ND/Mrp_TM"/>
</dbReference>